<comment type="caution">
    <text evidence="1">The sequence shown here is derived from an EMBL/GenBank/DDBJ whole genome shotgun (WGS) entry which is preliminary data.</text>
</comment>
<keyword evidence="2" id="KW-1185">Reference proteome</keyword>
<proteinExistence type="predicted"/>
<dbReference type="RefSeq" id="WP_379235865.1">
    <property type="nucleotide sequence ID" value="NZ_JBHSTE010000004.1"/>
</dbReference>
<dbReference type="EMBL" id="JBHSTE010000004">
    <property type="protein sequence ID" value="MFC6333918.1"/>
    <property type="molecule type" value="Genomic_DNA"/>
</dbReference>
<evidence type="ECO:0000313" key="2">
    <source>
        <dbReference type="Proteomes" id="UP001596233"/>
    </source>
</evidence>
<accession>A0ABW1V7I4</accession>
<evidence type="ECO:0000313" key="1">
    <source>
        <dbReference type="EMBL" id="MFC6333918.1"/>
    </source>
</evidence>
<protein>
    <submittedName>
        <fullName evidence="1">Uncharacterized protein</fullName>
    </submittedName>
</protein>
<organism evidence="1 2">
    <name type="scientific">Paenibacillus septentrionalis</name>
    <dbReference type="NCBI Taxonomy" id="429342"/>
    <lineage>
        <taxon>Bacteria</taxon>
        <taxon>Bacillati</taxon>
        <taxon>Bacillota</taxon>
        <taxon>Bacilli</taxon>
        <taxon>Bacillales</taxon>
        <taxon>Paenibacillaceae</taxon>
        <taxon>Paenibacillus</taxon>
    </lineage>
</organism>
<reference evidence="2" key="1">
    <citation type="journal article" date="2019" name="Int. J. Syst. Evol. Microbiol.">
        <title>The Global Catalogue of Microorganisms (GCM) 10K type strain sequencing project: providing services to taxonomists for standard genome sequencing and annotation.</title>
        <authorList>
            <consortium name="The Broad Institute Genomics Platform"/>
            <consortium name="The Broad Institute Genome Sequencing Center for Infectious Disease"/>
            <person name="Wu L."/>
            <person name="Ma J."/>
        </authorList>
    </citation>
    <scope>NUCLEOTIDE SEQUENCE [LARGE SCALE GENOMIC DNA]</scope>
    <source>
        <strain evidence="2">PCU 280</strain>
    </source>
</reference>
<dbReference type="Proteomes" id="UP001596233">
    <property type="component" value="Unassembled WGS sequence"/>
</dbReference>
<gene>
    <name evidence="1" type="ORF">ACFP56_14920</name>
</gene>
<name>A0ABW1V7I4_9BACL</name>
<sequence length="296" mass="33520">MKEMHQNVYLQYEDNFQSALDDTAVYLSRFEAHQTTSTIHYQLEKQILFDLDALNVFYNNLALKYGIENNEVAIQNLKLHIPAIVIYHYNGYFLVTLDDSGSELELSAEPIRPYWYKLRNGNILYFTLDDQATVYDRNSNAFYQGNYEQLSNQTNLAPLTTIEGFREVRQTVITTLVEEDLAAAVNQHMELAKRMGLSVTFTLPKGMAQQSIKDVGMMAFIQGYPLPGGELLETYAYGAGSVISRKVIVGTIATSGKYVAYGEKCVPSSGVTEIERFYDPVEAVRKGYFYEDCTGI</sequence>